<feature type="modified residue" description="4-aspartylphosphate" evidence="9">
    <location>
        <position position="409"/>
    </location>
</feature>
<dbReference type="InterPro" id="IPR004358">
    <property type="entry name" value="Sig_transdc_His_kin-like_C"/>
</dbReference>
<dbReference type="Gene3D" id="3.30.565.10">
    <property type="entry name" value="Histidine kinase-like ATPase, C-terminal domain"/>
    <property type="match status" value="1"/>
</dbReference>
<dbReference type="RefSeq" id="WP_338438570.1">
    <property type="nucleotide sequence ID" value="NZ_JAUYVH010000038.1"/>
</dbReference>
<evidence type="ECO:0000259" key="11">
    <source>
        <dbReference type="PROSITE" id="PS50109"/>
    </source>
</evidence>
<evidence type="ECO:0000256" key="7">
    <source>
        <dbReference type="ARBA" id="ARBA00022840"/>
    </source>
</evidence>
<dbReference type="InterPro" id="IPR003594">
    <property type="entry name" value="HATPase_dom"/>
</dbReference>
<dbReference type="Gene3D" id="3.40.50.2300">
    <property type="match status" value="1"/>
</dbReference>
<keyword evidence="5" id="KW-0547">Nucleotide-binding</keyword>
<organism evidence="13 14">
    <name type="scientific">Keguizhuia sedimenti</name>
    <dbReference type="NCBI Taxonomy" id="3064264"/>
    <lineage>
        <taxon>Bacteria</taxon>
        <taxon>Pseudomonadati</taxon>
        <taxon>Pseudomonadota</taxon>
        <taxon>Betaproteobacteria</taxon>
        <taxon>Burkholderiales</taxon>
        <taxon>Oxalobacteraceae</taxon>
        <taxon>Keguizhuia</taxon>
    </lineage>
</organism>
<keyword evidence="8" id="KW-0902">Two-component regulatory system</keyword>
<dbReference type="PROSITE" id="PS50110">
    <property type="entry name" value="RESPONSE_REGULATORY"/>
    <property type="match status" value="1"/>
</dbReference>
<keyword evidence="10" id="KW-0472">Membrane</keyword>
<sequence>IADAPFLTGKPLESGFFQKRSEVDGIERLYAWRILEKGDLAVIIGQSTATIFNQYHRQRTFYVWSGGIISLLLLLAGYFFSRNLRQRTQDRAAIRQMKKALEHSQKMEALGNLTGGVAHDFNNILQIISGNTQMLKFICSGEERIEERLDNTLDAVDRGAKLSSQLLTFARRQPLRPSVIHLGALIQNIDGLIQRLVGSAIELRCHIAERLWNVRVDPNFLENVILNLAANARDAMQGKGTLMITVTNTAIDPEHIPPYPGIEPGDYVVLAITDTGPGMTPEVLERAFEPFFTTKEEGKGTGLGLAMAYGFVRESGGRIYLDSAIGAGTTVRIFLPRTTEQETEPPAIAAPVPTGGTETVLLVEDDAQVRSATEAMLKGLGYTVHQAKNADSALAMLKKNDAIDVLFTDVVMPGSLDGLALARQAKTIRPDVAILLTSGYVYDALDSDKQLDPQMEFLKKPYRQEELAVALRQALSRHRGLRKFST</sequence>
<evidence type="ECO:0000256" key="2">
    <source>
        <dbReference type="ARBA" id="ARBA00012438"/>
    </source>
</evidence>
<dbReference type="Proteomes" id="UP001225596">
    <property type="component" value="Unassembled WGS sequence"/>
</dbReference>
<dbReference type="SMART" id="SM00448">
    <property type="entry name" value="REC"/>
    <property type="match status" value="1"/>
</dbReference>
<dbReference type="PANTHER" id="PTHR43065:SF46">
    <property type="entry name" value="C4-DICARBOXYLATE TRANSPORT SENSOR PROTEIN DCTB"/>
    <property type="match status" value="1"/>
</dbReference>
<evidence type="ECO:0000256" key="5">
    <source>
        <dbReference type="ARBA" id="ARBA00022741"/>
    </source>
</evidence>
<dbReference type="SUPFAM" id="SSF47384">
    <property type="entry name" value="Homodimeric domain of signal transducing histidine kinase"/>
    <property type="match status" value="1"/>
</dbReference>
<dbReference type="InterPro" id="IPR036097">
    <property type="entry name" value="HisK_dim/P_sf"/>
</dbReference>
<proteinExistence type="predicted"/>
<dbReference type="SMART" id="SM00387">
    <property type="entry name" value="HATPase_c"/>
    <property type="match status" value="1"/>
</dbReference>
<dbReference type="InterPro" id="IPR036890">
    <property type="entry name" value="HATPase_C_sf"/>
</dbReference>
<evidence type="ECO:0000256" key="3">
    <source>
        <dbReference type="ARBA" id="ARBA00022553"/>
    </source>
</evidence>
<accession>A0ABU1BU11</accession>
<dbReference type="EC" id="2.7.13.3" evidence="2"/>
<dbReference type="CDD" id="cd00082">
    <property type="entry name" value="HisKA"/>
    <property type="match status" value="1"/>
</dbReference>
<evidence type="ECO:0000256" key="8">
    <source>
        <dbReference type="ARBA" id="ARBA00023012"/>
    </source>
</evidence>
<keyword evidence="6" id="KW-0418">Kinase</keyword>
<evidence type="ECO:0000256" key="4">
    <source>
        <dbReference type="ARBA" id="ARBA00022679"/>
    </source>
</evidence>
<dbReference type="InterPro" id="IPR003661">
    <property type="entry name" value="HisK_dim/P_dom"/>
</dbReference>
<reference evidence="13 14" key="1">
    <citation type="submission" date="2023-08" db="EMBL/GenBank/DDBJ databases">
        <title>Oxalobacteraceae gen .nov., isolated from river sludge outside the plant.</title>
        <authorList>
            <person name="Zhao S.Y."/>
        </authorList>
    </citation>
    <scope>NUCLEOTIDE SEQUENCE [LARGE SCALE GENOMIC DNA]</scope>
    <source>
        <strain evidence="13 14">R-40</strain>
    </source>
</reference>
<evidence type="ECO:0000259" key="12">
    <source>
        <dbReference type="PROSITE" id="PS50110"/>
    </source>
</evidence>
<evidence type="ECO:0000313" key="14">
    <source>
        <dbReference type="Proteomes" id="UP001225596"/>
    </source>
</evidence>
<dbReference type="SUPFAM" id="SSF52172">
    <property type="entry name" value="CheY-like"/>
    <property type="match status" value="1"/>
</dbReference>
<dbReference type="InterPro" id="IPR011006">
    <property type="entry name" value="CheY-like_superfamily"/>
</dbReference>
<dbReference type="PANTHER" id="PTHR43065">
    <property type="entry name" value="SENSOR HISTIDINE KINASE"/>
    <property type="match status" value="1"/>
</dbReference>
<keyword evidence="10" id="KW-0812">Transmembrane</keyword>
<dbReference type="EMBL" id="JAUYVH010000038">
    <property type="protein sequence ID" value="MDQ9172500.1"/>
    <property type="molecule type" value="Genomic_DNA"/>
</dbReference>
<dbReference type="Pfam" id="PF00072">
    <property type="entry name" value="Response_reg"/>
    <property type="match status" value="1"/>
</dbReference>
<keyword evidence="4" id="KW-0808">Transferase</keyword>
<dbReference type="InterPro" id="IPR005467">
    <property type="entry name" value="His_kinase_dom"/>
</dbReference>
<evidence type="ECO:0000256" key="9">
    <source>
        <dbReference type="PROSITE-ProRule" id="PRU00169"/>
    </source>
</evidence>
<feature type="domain" description="Histidine kinase" evidence="11">
    <location>
        <begin position="116"/>
        <end position="339"/>
    </location>
</feature>
<evidence type="ECO:0000256" key="1">
    <source>
        <dbReference type="ARBA" id="ARBA00000085"/>
    </source>
</evidence>
<dbReference type="Pfam" id="PF00512">
    <property type="entry name" value="HisKA"/>
    <property type="match status" value="1"/>
</dbReference>
<feature type="non-terminal residue" evidence="13">
    <location>
        <position position="1"/>
    </location>
</feature>
<feature type="transmembrane region" description="Helical" evidence="10">
    <location>
        <begin position="61"/>
        <end position="81"/>
    </location>
</feature>
<gene>
    <name evidence="13" type="ORF">Q8A64_19045</name>
</gene>
<dbReference type="Pfam" id="PF02518">
    <property type="entry name" value="HATPase_c"/>
    <property type="match status" value="1"/>
</dbReference>
<dbReference type="PROSITE" id="PS50109">
    <property type="entry name" value="HIS_KIN"/>
    <property type="match status" value="1"/>
</dbReference>
<evidence type="ECO:0000256" key="6">
    <source>
        <dbReference type="ARBA" id="ARBA00022777"/>
    </source>
</evidence>
<feature type="domain" description="Response regulatory" evidence="12">
    <location>
        <begin position="359"/>
        <end position="475"/>
    </location>
</feature>
<dbReference type="Gene3D" id="1.10.287.130">
    <property type="match status" value="1"/>
</dbReference>
<dbReference type="SUPFAM" id="SSF55874">
    <property type="entry name" value="ATPase domain of HSP90 chaperone/DNA topoisomerase II/histidine kinase"/>
    <property type="match status" value="1"/>
</dbReference>
<protein>
    <recommendedName>
        <fullName evidence="2">histidine kinase</fullName>
        <ecNumber evidence="2">2.7.13.3</ecNumber>
    </recommendedName>
</protein>
<name>A0ABU1BU11_9BURK</name>
<evidence type="ECO:0000256" key="10">
    <source>
        <dbReference type="SAM" id="Phobius"/>
    </source>
</evidence>
<dbReference type="GO" id="GO:0005524">
    <property type="term" value="F:ATP binding"/>
    <property type="evidence" value="ECO:0007669"/>
    <property type="project" value="UniProtKB-KW"/>
</dbReference>
<dbReference type="PRINTS" id="PR00344">
    <property type="entry name" value="BCTRLSENSOR"/>
</dbReference>
<keyword evidence="10" id="KW-1133">Transmembrane helix</keyword>
<dbReference type="InterPro" id="IPR001789">
    <property type="entry name" value="Sig_transdc_resp-reg_receiver"/>
</dbReference>
<keyword evidence="7 13" id="KW-0067">ATP-binding</keyword>
<evidence type="ECO:0000313" key="13">
    <source>
        <dbReference type="EMBL" id="MDQ9172500.1"/>
    </source>
</evidence>
<keyword evidence="14" id="KW-1185">Reference proteome</keyword>
<dbReference type="SMART" id="SM00388">
    <property type="entry name" value="HisKA"/>
    <property type="match status" value="1"/>
</dbReference>
<keyword evidence="3 9" id="KW-0597">Phosphoprotein</keyword>
<comment type="catalytic activity">
    <reaction evidence="1">
        <text>ATP + protein L-histidine = ADP + protein N-phospho-L-histidine.</text>
        <dbReference type="EC" id="2.7.13.3"/>
    </reaction>
</comment>
<comment type="caution">
    <text evidence="13">The sequence shown here is derived from an EMBL/GenBank/DDBJ whole genome shotgun (WGS) entry which is preliminary data.</text>
</comment>